<dbReference type="InterPro" id="IPR006379">
    <property type="entry name" value="HAD-SF_hydro_IIB"/>
</dbReference>
<dbReference type="GO" id="GO:0016791">
    <property type="term" value="F:phosphatase activity"/>
    <property type="evidence" value="ECO:0007669"/>
    <property type="project" value="TreeGrafter"/>
</dbReference>
<dbReference type="SFLD" id="SFLDS00003">
    <property type="entry name" value="Haloacid_Dehalogenase"/>
    <property type="match status" value="1"/>
</dbReference>
<dbReference type="Proteomes" id="UP000306888">
    <property type="component" value="Unassembled WGS sequence"/>
</dbReference>
<dbReference type="GO" id="GO:0005829">
    <property type="term" value="C:cytosol"/>
    <property type="evidence" value="ECO:0007669"/>
    <property type="project" value="TreeGrafter"/>
</dbReference>
<dbReference type="NCBIfam" id="TIGR00099">
    <property type="entry name" value="Cof-subfamily"/>
    <property type="match status" value="1"/>
</dbReference>
<dbReference type="AlphaFoldDB" id="A0A4S2DQX2"/>
<organism evidence="1 2">
    <name type="scientific">Clostridium sartagoforme</name>
    <dbReference type="NCBI Taxonomy" id="84031"/>
    <lineage>
        <taxon>Bacteria</taxon>
        <taxon>Bacillati</taxon>
        <taxon>Bacillota</taxon>
        <taxon>Clostridia</taxon>
        <taxon>Eubacteriales</taxon>
        <taxon>Clostridiaceae</taxon>
        <taxon>Clostridium</taxon>
    </lineage>
</organism>
<evidence type="ECO:0000313" key="2">
    <source>
        <dbReference type="Proteomes" id="UP000306888"/>
    </source>
</evidence>
<accession>A0A4S2DQX2</accession>
<proteinExistence type="predicted"/>
<gene>
    <name evidence="1" type="ORF">E5347_01750</name>
</gene>
<reference evidence="1 2" key="1">
    <citation type="submission" date="2019-04" db="EMBL/GenBank/DDBJ databases">
        <title>Microbes associate with the intestines of laboratory mice.</title>
        <authorList>
            <person name="Navarre W."/>
            <person name="Wong E."/>
            <person name="Huang K."/>
            <person name="Tropini C."/>
            <person name="Ng K."/>
            <person name="Yu B."/>
        </authorList>
    </citation>
    <scope>NUCLEOTIDE SEQUENCE [LARGE SCALE GENOMIC DNA]</scope>
    <source>
        <strain evidence="1 2">NM50_B9-20</strain>
    </source>
</reference>
<dbReference type="InterPro" id="IPR023214">
    <property type="entry name" value="HAD_sf"/>
</dbReference>
<dbReference type="InterPro" id="IPR000150">
    <property type="entry name" value="Cof"/>
</dbReference>
<dbReference type="EMBL" id="SRYR01000001">
    <property type="protein sequence ID" value="TGY43563.1"/>
    <property type="molecule type" value="Genomic_DNA"/>
</dbReference>
<dbReference type="PANTHER" id="PTHR10000:SF8">
    <property type="entry name" value="HAD SUPERFAMILY HYDROLASE-LIKE, TYPE 3"/>
    <property type="match status" value="1"/>
</dbReference>
<protein>
    <submittedName>
        <fullName evidence="1">HAD family phosphatase</fullName>
    </submittedName>
</protein>
<dbReference type="NCBIfam" id="TIGR01484">
    <property type="entry name" value="HAD-SF-IIB"/>
    <property type="match status" value="1"/>
</dbReference>
<sequence length="265" mass="29954">MDIKLIVSDIDGTLIDTNEELKEDFHKLKNFVKENKIPFTLATGRCYDEVYDFINEFEVDLPIVVNNGAGAVKDGEFIWETTMKASILRQAIEYADELEMVIVTSDGISNKSYRHNDYIRNQIEKFGRYEEIYKPEGGEWDTANIQKLLIIDPLPEGRIDSVLEKLEPYKDMLNIVKYNDRSVDIMPASTNKAEGVLNIAKILNIDLKNIMAIGDAKNDIEMINMVGVGVAVSNADPKLKEVADYVCDYPNAGGVLQAVKKFYKL</sequence>
<dbReference type="Gene3D" id="3.30.1240.10">
    <property type="match status" value="1"/>
</dbReference>
<dbReference type="SFLD" id="SFLDG01140">
    <property type="entry name" value="C2.B:_Phosphomannomutase_and_P"/>
    <property type="match status" value="1"/>
</dbReference>
<dbReference type="SUPFAM" id="SSF56784">
    <property type="entry name" value="HAD-like"/>
    <property type="match status" value="1"/>
</dbReference>
<dbReference type="Pfam" id="PF08282">
    <property type="entry name" value="Hydrolase_3"/>
    <property type="match status" value="1"/>
</dbReference>
<keyword evidence="2" id="KW-1185">Reference proteome</keyword>
<comment type="caution">
    <text evidence="1">The sequence shown here is derived from an EMBL/GenBank/DDBJ whole genome shotgun (WGS) entry which is preliminary data.</text>
</comment>
<name>A0A4S2DQX2_9CLOT</name>
<dbReference type="GO" id="GO:0000287">
    <property type="term" value="F:magnesium ion binding"/>
    <property type="evidence" value="ECO:0007669"/>
    <property type="project" value="TreeGrafter"/>
</dbReference>
<dbReference type="Gene3D" id="3.40.50.1000">
    <property type="entry name" value="HAD superfamily/HAD-like"/>
    <property type="match status" value="1"/>
</dbReference>
<evidence type="ECO:0000313" key="1">
    <source>
        <dbReference type="EMBL" id="TGY43563.1"/>
    </source>
</evidence>
<dbReference type="OrthoDB" id="306707at2"/>
<dbReference type="RefSeq" id="WP_136003981.1">
    <property type="nucleotide sequence ID" value="NZ_SRYR01000001.1"/>
</dbReference>
<dbReference type="InterPro" id="IPR036412">
    <property type="entry name" value="HAD-like_sf"/>
</dbReference>
<dbReference type="PANTHER" id="PTHR10000">
    <property type="entry name" value="PHOSPHOSERINE PHOSPHATASE"/>
    <property type="match status" value="1"/>
</dbReference>